<dbReference type="Proteomes" id="UP000235826">
    <property type="component" value="Chromosome"/>
</dbReference>
<dbReference type="GO" id="GO:0003677">
    <property type="term" value="F:DNA binding"/>
    <property type="evidence" value="ECO:0007669"/>
    <property type="project" value="UniProtKB-KW"/>
</dbReference>
<dbReference type="KEGG" id="fek:C1H87_13575"/>
<feature type="modified residue" description="4-aspartylphosphate" evidence="1">
    <location>
        <position position="65"/>
    </location>
</feature>
<evidence type="ECO:0000256" key="1">
    <source>
        <dbReference type="PROSITE-ProRule" id="PRU00169"/>
    </source>
</evidence>
<proteinExistence type="predicted"/>
<accession>A0A2K9PRI6</accession>
<feature type="domain" description="Response regulatory" evidence="2">
    <location>
        <begin position="6"/>
        <end position="137"/>
    </location>
</feature>
<dbReference type="EMBL" id="CP025791">
    <property type="protein sequence ID" value="AUP79680.1"/>
    <property type="molecule type" value="Genomic_DNA"/>
</dbReference>
<keyword evidence="1" id="KW-0597">Phosphoprotein</keyword>
<dbReference type="AlphaFoldDB" id="A0A2K9PRI6"/>
<dbReference type="InterPro" id="IPR011006">
    <property type="entry name" value="CheY-like_superfamily"/>
</dbReference>
<dbReference type="Gene3D" id="3.40.50.2300">
    <property type="match status" value="1"/>
</dbReference>
<keyword evidence="4" id="KW-1185">Reference proteome</keyword>
<dbReference type="GO" id="GO:0000160">
    <property type="term" value="P:phosphorelay signal transduction system"/>
    <property type="evidence" value="ECO:0007669"/>
    <property type="project" value="InterPro"/>
</dbReference>
<sequence length="224" mass="25514">MTKAHNVLIIDDHIAIIESYERAFSYLSSNADFVFEIDTATSCDNALLKIEKSLKSDPYDLIFLDISLPPSKDGKILCGEDLGKRIRQLLSDTRIIVSTHHNNNYRINNIFNSINPEGFLIKSEAGFSNFVDAIKAILNNSPYYTKTVLELLRKSLMNNFNLDETDRQLLYELSKGTKMKDLPNTINLSIGGIERRKRLLKQTFNTTRESDLVLIKAAQEYGFL</sequence>
<dbReference type="OrthoDB" id="651456at2"/>
<dbReference type="RefSeq" id="WP_102756333.1">
    <property type="nucleotide sequence ID" value="NZ_CP025791.1"/>
</dbReference>
<reference evidence="3 4" key="1">
    <citation type="submission" date="2018-01" db="EMBL/GenBank/DDBJ databases">
        <title>Complete genome sequence of Flavivirga eckloniae ECD14 isolated from seaweed Ecklonia cava.</title>
        <authorList>
            <person name="Lee J.H."/>
            <person name="Baik K.S."/>
            <person name="Seong C.N."/>
        </authorList>
    </citation>
    <scope>NUCLEOTIDE SEQUENCE [LARGE SCALE GENOMIC DNA]</scope>
    <source>
        <strain evidence="3 4">ECD14</strain>
    </source>
</reference>
<organism evidence="3 4">
    <name type="scientific">Flavivirga eckloniae</name>
    <dbReference type="NCBI Taxonomy" id="1803846"/>
    <lineage>
        <taxon>Bacteria</taxon>
        <taxon>Pseudomonadati</taxon>
        <taxon>Bacteroidota</taxon>
        <taxon>Flavobacteriia</taxon>
        <taxon>Flavobacteriales</taxon>
        <taxon>Flavobacteriaceae</taxon>
        <taxon>Flavivirga</taxon>
    </lineage>
</organism>
<evidence type="ECO:0000313" key="3">
    <source>
        <dbReference type="EMBL" id="AUP79680.1"/>
    </source>
</evidence>
<dbReference type="SUPFAM" id="SSF52172">
    <property type="entry name" value="CheY-like"/>
    <property type="match status" value="1"/>
</dbReference>
<protein>
    <submittedName>
        <fullName evidence="3">DNA-binding response regulator</fullName>
    </submittedName>
</protein>
<evidence type="ECO:0000313" key="4">
    <source>
        <dbReference type="Proteomes" id="UP000235826"/>
    </source>
</evidence>
<gene>
    <name evidence="3" type="ORF">C1H87_13575</name>
</gene>
<dbReference type="Pfam" id="PF00072">
    <property type="entry name" value="Response_reg"/>
    <property type="match status" value="1"/>
</dbReference>
<keyword evidence="3" id="KW-0238">DNA-binding</keyword>
<name>A0A2K9PRI6_9FLAO</name>
<dbReference type="InterPro" id="IPR001789">
    <property type="entry name" value="Sig_transdc_resp-reg_receiver"/>
</dbReference>
<dbReference type="PROSITE" id="PS50110">
    <property type="entry name" value="RESPONSE_REGULATORY"/>
    <property type="match status" value="1"/>
</dbReference>
<evidence type="ECO:0000259" key="2">
    <source>
        <dbReference type="PROSITE" id="PS50110"/>
    </source>
</evidence>